<keyword evidence="1" id="KW-1133">Transmembrane helix</keyword>
<feature type="transmembrane region" description="Helical" evidence="1">
    <location>
        <begin position="127"/>
        <end position="148"/>
    </location>
</feature>
<reference evidence="2 3" key="1">
    <citation type="submission" date="2019-03" db="EMBL/GenBank/DDBJ databases">
        <title>Genomic Encyclopedia of Type Strains, Phase IV (KMG-IV): sequencing the most valuable type-strain genomes for metagenomic binning, comparative biology and taxonomic classification.</title>
        <authorList>
            <person name="Goeker M."/>
        </authorList>
    </citation>
    <scope>NUCLEOTIDE SEQUENCE [LARGE SCALE GENOMIC DNA]</scope>
    <source>
        <strain evidence="2 3">DSM 24830</strain>
    </source>
</reference>
<accession>A0A4R1F3X7</accession>
<dbReference type="Proteomes" id="UP000294887">
    <property type="component" value="Unassembled WGS sequence"/>
</dbReference>
<keyword evidence="3" id="KW-1185">Reference proteome</keyword>
<evidence type="ECO:0000313" key="3">
    <source>
        <dbReference type="Proteomes" id="UP000294887"/>
    </source>
</evidence>
<dbReference type="EMBL" id="SMFQ01000002">
    <property type="protein sequence ID" value="TCJ88967.1"/>
    <property type="molecule type" value="Genomic_DNA"/>
</dbReference>
<evidence type="ECO:0000256" key="1">
    <source>
        <dbReference type="SAM" id="Phobius"/>
    </source>
</evidence>
<name>A0A4R1F3X7_9GAMM</name>
<comment type="caution">
    <text evidence="2">The sequence shown here is derived from an EMBL/GenBank/DDBJ whole genome shotgun (WGS) entry which is preliminary data.</text>
</comment>
<keyword evidence="1" id="KW-0472">Membrane</keyword>
<protein>
    <submittedName>
        <fullName evidence="2">Uncharacterized protein</fullName>
    </submittedName>
</protein>
<gene>
    <name evidence="2" type="ORF">EV695_0828</name>
</gene>
<evidence type="ECO:0000313" key="2">
    <source>
        <dbReference type="EMBL" id="TCJ88967.1"/>
    </source>
</evidence>
<dbReference type="OrthoDB" id="5623717at2"/>
<dbReference type="RefSeq" id="WP_131904631.1">
    <property type="nucleotide sequence ID" value="NZ_BAAAFU010000008.1"/>
</dbReference>
<keyword evidence="1" id="KW-0812">Transmembrane</keyword>
<dbReference type="AlphaFoldDB" id="A0A4R1F3X7"/>
<organism evidence="2 3">
    <name type="scientific">Cocleimonas flava</name>
    <dbReference type="NCBI Taxonomy" id="634765"/>
    <lineage>
        <taxon>Bacteria</taxon>
        <taxon>Pseudomonadati</taxon>
        <taxon>Pseudomonadota</taxon>
        <taxon>Gammaproteobacteria</taxon>
        <taxon>Thiotrichales</taxon>
        <taxon>Thiotrichaceae</taxon>
        <taxon>Cocleimonas</taxon>
    </lineage>
</organism>
<proteinExistence type="predicted"/>
<sequence>MNIDTKNNEIPERALELLPWFVTGELSSDDEAYFKEVLEDNAALESLVDEERNFFNLVAEDKTLIGLSNLPSPESRLENVFKQIDNLSIETPVNNTTNDSQSFVTKLKNALSSWVPSTFGATEYARFASVALLVVSLSVLMAFVAPLFSDKSEFTPAAAKSAEVVSDQSSTTLLVGINGPMDSLHTHPELKGKLKKVESVPGKEGMYQITFNQKMNEAQIKEVLSSLSSNKELIWFAGEAY</sequence>